<dbReference type="AlphaFoldDB" id="F4RVB1"/>
<proteinExistence type="predicted"/>
<feature type="region of interest" description="Disordered" evidence="1">
    <location>
        <begin position="156"/>
        <end position="179"/>
    </location>
</feature>
<protein>
    <recommendedName>
        <fullName evidence="4">C3H1-type domain-containing protein</fullName>
    </recommendedName>
</protein>
<dbReference type="EMBL" id="GL883123">
    <property type="protein sequence ID" value="EGG03591.1"/>
    <property type="molecule type" value="Genomic_DNA"/>
</dbReference>
<name>F4RVB1_MELLP</name>
<evidence type="ECO:0000256" key="1">
    <source>
        <dbReference type="SAM" id="MobiDB-lite"/>
    </source>
</evidence>
<dbReference type="HOGENOM" id="CLU_016309_0_0_1"/>
<reference evidence="3" key="1">
    <citation type="journal article" date="2011" name="Proc. Natl. Acad. Sci. U.S.A.">
        <title>Obligate biotrophy features unraveled by the genomic analysis of rust fungi.</title>
        <authorList>
            <person name="Duplessis S."/>
            <person name="Cuomo C.A."/>
            <person name="Lin Y.-C."/>
            <person name="Aerts A."/>
            <person name="Tisserant E."/>
            <person name="Veneault-Fourrey C."/>
            <person name="Joly D.L."/>
            <person name="Hacquard S."/>
            <person name="Amselem J."/>
            <person name="Cantarel B.L."/>
            <person name="Chiu R."/>
            <person name="Coutinho P.M."/>
            <person name="Feau N."/>
            <person name="Field M."/>
            <person name="Frey P."/>
            <person name="Gelhaye E."/>
            <person name="Goldberg J."/>
            <person name="Grabherr M.G."/>
            <person name="Kodira C.D."/>
            <person name="Kohler A."/>
            <person name="Kuees U."/>
            <person name="Lindquist E.A."/>
            <person name="Lucas S.M."/>
            <person name="Mago R."/>
            <person name="Mauceli E."/>
            <person name="Morin E."/>
            <person name="Murat C."/>
            <person name="Pangilinan J.L."/>
            <person name="Park R."/>
            <person name="Pearson M."/>
            <person name="Quesneville H."/>
            <person name="Rouhier N."/>
            <person name="Sakthikumar S."/>
            <person name="Salamov A.A."/>
            <person name="Schmutz J."/>
            <person name="Selles B."/>
            <person name="Shapiro H."/>
            <person name="Tanguay P."/>
            <person name="Tuskan G.A."/>
            <person name="Henrissat B."/>
            <person name="Van de Peer Y."/>
            <person name="Rouze P."/>
            <person name="Ellis J.G."/>
            <person name="Dodds P.N."/>
            <person name="Schein J.E."/>
            <person name="Zhong S."/>
            <person name="Hamelin R.C."/>
            <person name="Grigoriev I.V."/>
            <person name="Szabo L.J."/>
            <person name="Martin F."/>
        </authorList>
    </citation>
    <scope>NUCLEOTIDE SEQUENCE [LARGE SCALE GENOMIC DNA]</scope>
    <source>
        <strain evidence="3">98AG31 / pathotype 3-4-7</strain>
    </source>
</reference>
<evidence type="ECO:0000313" key="2">
    <source>
        <dbReference type="EMBL" id="EGG03591.1"/>
    </source>
</evidence>
<dbReference type="RefSeq" id="XP_007413038.1">
    <property type="nucleotide sequence ID" value="XM_007412976.1"/>
</dbReference>
<evidence type="ECO:0000313" key="3">
    <source>
        <dbReference type="Proteomes" id="UP000001072"/>
    </source>
</evidence>
<keyword evidence="3" id="KW-1185">Reference proteome</keyword>
<accession>F4RVB1</accession>
<organism evidence="3">
    <name type="scientific">Melampsora larici-populina (strain 98AG31 / pathotype 3-4-7)</name>
    <name type="common">Poplar leaf rust fungus</name>
    <dbReference type="NCBI Taxonomy" id="747676"/>
    <lineage>
        <taxon>Eukaryota</taxon>
        <taxon>Fungi</taxon>
        <taxon>Dikarya</taxon>
        <taxon>Basidiomycota</taxon>
        <taxon>Pucciniomycotina</taxon>
        <taxon>Pucciniomycetes</taxon>
        <taxon>Pucciniales</taxon>
        <taxon>Melampsoraceae</taxon>
        <taxon>Melampsora</taxon>
    </lineage>
</organism>
<dbReference type="KEGG" id="mlr:MELLADRAFT_65430"/>
<evidence type="ECO:0008006" key="4">
    <source>
        <dbReference type="Google" id="ProtNLM"/>
    </source>
</evidence>
<gene>
    <name evidence="2" type="ORF">MELLADRAFT_65430</name>
</gene>
<dbReference type="InParanoid" id="F4RVB1"/>
<dbReference type="Proteomes" id="UP000001072">
    <property type="component" value="Unassembled WGS sequence"/>
</dbReference>
<feature type="compositionally biased region" description="Basic and acidic residues" evidence="1">
    <location>
        <begin position="164"/>
        <end position="179"/>
    </location>
</feature>
<dbReference type="GeneID" id="18930434"/>
<dbReference type="VEuPathDB" id="FungiDB:MELLADRAFT_65430"/>
<feature type="compositionally biased region" description="Polar residues" evidence="1">
    <location>
        <begin position="373"/>
        <end position="385"/>
    </location>
</feature>
<feature type="compositionally biased region" description="Basic residues" evidence="1">
    <location>
        <begin position="392"/>
        <end position="419"/>
    </location>
</feature>
<sequence>MNLNQVVDTSQIDANINVVLEHFSRCSGSDRISIHDLRDQYAAMFPRDDLNFVFRYSAVAQHAIRMHCEPGRQTHVIDLEAPNNARGMLVYLMEARIRAPAQAPYLPTYQIQSHPNNTPRDALMVPPDHRDQSLDDPVGQNLLTLGTHVLSPFIGAGQSPPSNDHLRVEPDVDRSQAHADPRPFQNYVVSVPQGPVYPFNAYIPEVFDGRFSPLAIEVHEIALFYRKHIKESCINFIISHNKPADFPPSLVRTLLAYSYVDLRQLYAEQAIYDLIATIKFAYMAAFHPALTSIRNYFDHIINLTKSRRTDVTFSNIERYDQACRLEFASQPNLIWGDYKARALKGFENKFLYTHELPISYRDERPSITESSRHGTPQASTSSSFQPSEPIKKPNKPIKKPSKPSKKPYKKSSKKTYKKRPTYHLAEVDQPCFGWNQGNCAPKSGVPCKRVHGVCDALNCYENHRGRKNH</sequence>
<dbReference type="OrthoDB" id="2516940at2759"/>
<feature type="region of interest" description="Disordered" evidence="1">
    <location>
        <begin position="366"/>
        <end position="419"/>
    </location>
</feature>